<dbReference type="EMBL" id="FQXV01000017">
    <property type="protein sequence ID" value="SHI21948.1"/>
    <property type="molecule type" value="Genomic_DNA"/>
</dbReference>
<keyword evidence="2" id="KW-1185">Reference proteome</keyword>
<accession>A0A1M5ZCM4</accession>
<gene>
    <name evidence="1" type="ORF">SAMN02745823_03523</name>
</gene>
<dbReference type="AlphaFoldDB" id="A0A1M5ZCM4"/>
<reference evidence="1 2" key="1">
    <citation type="submission" date="2016-11" db="EMBL/GenBank/DDBJ databases">
        <authorList>
            <person name="Jaros S."/>
            <person name="Januszkiewicz K."/>
            <person name="Wedrychowicz H."/>
        </authorList>
    </citation>
    <scope>NUCLEOTIDE SEQUENCE [LARGE SCALE GENOMIC DNA]</scope>
    <source>
        <strain evidence="1 2">DSM 10068</strain>
    </source>
</reference>
<name>A0A1M5ZCM4_9FIRM</name>
<proteinExistence type="predicted"/>
<evidence type="ECO:0000313" key="1">
    <source>
        <dbReference type="EMBL" id="SHI21948.1"/>
    </source>
</evidence>
<dbReference type="Proteomes" id="UP000183995">
    <property type="component" value="Unassembled WGS sequence"/>
</dbReference>
<sequence length="76" mass="8655">MTQVSIKEALECKEKYEAVKSYCVLSKQNAAQNDDDWAKGFAKVQKAQDRVRALLGGDYVTTIILNRDDLIKQFGW</sequence>
<dbReference type="STRING" id="1123282.SAMN02745823_03523"/>
<evidence type="ECO:0000313" key="2">
    <source>
        <dbReference type="Proteomes" id="UP000183995"/>
    </source>
</evidence>
<protein>
    <submittedName>
        <fullName evidence="1">Uncharacterized protein</fullName>
    </submittedName>
</protein>
<organism evidence="1 2">
    <name type="scientific">Sporobacter termitidis DSM 10068</name>
    <dbReference type="NCBI Taxonomy" id="1123282"/>
    <lineage>
        <taxon>Bacteria</taxon>
        <taxon>Bacillati</taxon>
        <taxon>Bacillota</taxon>
        <taxon>Clostridia</taxon>
        <taxon>Eubacteriales</taxon>
        <taxon>Oscillospiraceae</taxon>
        <taxon>Sporobacter</taxon>
    </lineage>
</organism>
<dbReference type="RefSeq" id="WP_073082174.1">
    <property type="nucleotide sequence ID" value="NZ_FQXV01000017.1"/>
</dbReference>